<evidence type="ECO:0000313" key="3">
    <source>
        <dbReference type="EMBL" id="KAK8864217.1"/>
    </source>
</evidence>
<dbReference type="PROSITE" id="PS00036">
    <property type="entry name" value="BZIP_BASIC"/>
    <property type="match status" value="1"/>
</dbReference>
<dbReference type="EMBL" id="JBCAWK010000003">
    <property type="protein sequence ID" value="KAK8864217.1"/>
    <property type="molecule type" value="Genomic_DNA"/>
</dbReference>
<dbReference type="GeneID" id="92178722"/>
<evidence type="ECO:0000256" key="1">
    <source>
        <dbReference type="SAM" id="MobiDB-lite"/>
    </source>
</evidence>
<dbReference type="InterPro" id="IPR046347">
    <property type="entry name" value="bZIP_sf"/>
</dbReference>
<gene>
    <name evidence="3" type="ORF">IAR55_001463</name>
</gene>
<feature type="region of interest" description="Disordered" evidence="1">
    <location>
        <begin position="130"/>
        <end position="192"/>
    </location>
</feature>
<feature type="domain" description="BZIP" evidence="2">
    <location>
        <begin position="278"/>
        <end position="292"/>
    </location>
</feature>
<feature type="compositionally biased region" description="Basic and acidic residues" evidence="1">
    <location>
        <begin position="166"/>
        <end position="179"/>
    </location>
</feature>
<name>A0AAW0Z2B5_9TREE</name>
<accession>A0AAW0Z2B5</accession>
<comment type="caution">
    <text evidence="3">The sequence shown here is derived from an EMBL/GenBank/DDBJ whole genome shotgun (WGS) entry which is preliminary data.</text>
</comment>
<protein>
    <recommendedName>
        <fullName evidence="2">BZIP domain-containing protein</fullName>
    </recommendedName>
</protein>
<organism evidence="3 4">
    <name type="scientific">Kwoniella newhampshirensis</name>
    <dbReference type="NCBI Taxonomy" id="1651941"/>
    <lineage>
        <taxon>Eukaryota</taxon>
        <taxon>Fungi</taxon>
        <taxon>Dikarya</taxon>
        <taxon>Basidiomycota</taxon>
        <taxon>Agaricomycotina</taxon>
        <taxon>Tremellomycetes</taxon>
        <taxon>Tremellales</taxon>
        <taxon>Cryptococcaceae</taxon>
        <taxon>Kwoniella</taxon>
    </lineage>
</organism>
<feature type="region of interest" description="Disordered" evidence="1">
    <location>
        <begin position="211"/>
        <end position="302"/>
    </location>
</feature>
<dbReference type="Gene3D" id="1.20.5.170">
    <property type="match status" value="1"/>
</dbReference>
<feature type="region of interest" description="Disordered" evidence="1">
    <location>
        <begin position="50"/>
        <end position="118"/>
    </location>
</feature>
<dbReference type="SUPFAM" id="SSF57959">
    <property type="entry name" value="Leucine zipper domain"/>
    <property type="match status" value="1"/>
</dbReference>
<dbReference type="RefSeq" id="XP_066804513.1">
    <property type="nucleotide sequence ID" value="XM_066944590.1"/>
</dbReference>
<evidence type="ECO:0000259" key="2">
    <source>
        <dbReference type="PROSITE" id="PS00036"/>
    </source>
</evidence>
<keyword evidence="4" id="KW-1185">Reference proteome</keyword>
<sequence>MNTPGHASIAALLYPQGGDVRPTEDSDGHELMDYFKHDYPYADNISARTDPAANLVPLPSNAISTHERPQSDPKRSTRGGQQQQNVELSRYLEATSTSAPPGRSATPPNPSIPIPATLARIASKTTASLEIPSGALTSEDALEEPNPYPDYGDKGEMGGKRRKQPHERAGWKEMDEKPPGKKRRAKKGDIASASADAVIGAAAELASYAGQGASPAPLEGHGDQPAHQDMRSLSELSRMALQGPHGDDNTQVDPALQATDENNDAPVTADSPGSKLSRAEQNKRAQQAYRRRREEHMKKLEMDSARLEGVKRQLADKEAALREVVLSLSASKIEVAALQSALRSVIPHIPSSILTKEGHLVVDEGVQARDPRKPNEEAVDGAFELLSAQSRELAKHNLRR</sequence>
<feature type="compositionally biased region" description="Basic and acidic residues" evidence="1">
    <location>
        <begin position="220"/>
        <end position="232"/>
    </location>
</feature>
<dbReference type="GO" id="GO:0003700">
    <property type="term" value="F:DNA-binding transcription factor activity"/>
    <property type="evidence" value="ECO:0007669"/>
    <property type="project" value="InterPro"/>
</dbReference>
<proteinExistence type="predicted"/>
<dbReference type="KEGG" id="kne:92178722"/>
<feature type="compositionally biased region" description="Basic and acidic residues" evidence="1">
    <location>
        <begin position="292"/>
        <end position="302"/>
    </location>
</feature>
<feature type="compositionally biased region" description="Basic and acidic residues" evidence="1">
    <location>
        <begin position="65"/>
        <end position="75"/>
    </location>
</feature>
<dbReference type="AlphaFoldDB" id="A0AAW0Z2B5"/>
<dbReference type="Proteomes" id="UP001388673">
    <property type="component" value="Unassembled WGS sequence"/>
</dbReference>
<evidence type="ECO:0000313" key="4">
    <source>
        <dbReference type="Proteomes" id="UP001388673"/>
    </source>
</evidence>
<dbReference type="InterPro" id="IPR004827">
    <property type="entry name" value="bZIP"/>
</dbReference>
<reference evidence="3 4" key="1">
    <citation type="journal article" date="2024" name="bioRxiv">
        <title>Comparative genomics of Cryptococcus and Kwoniella reveals pathogenesis evolution and contrasting karyotype dynamics via intercentromeric recombination or chromosome fusion.</title>
        <authorList>
            <person name="Coelho M.A."/>
            <person name="David-Palma M."/>
            <person name="Shea T."/>
            <person name="Bowers K."/>
            <person name="McGinley-Smith S."/>
            <person name="Mohammad A.W."/>
            <person name="Gnirke A."/>
            <person name="Yurkov A.M."/>
            <person name="Nowrousian M."/>
            <person name="Sun S."/>
            <person name="Cuomo C.A."/>
            <person name="Heitman J."/>
        </authorList>
    </citation>
    <scope>NUCLEOTIDE SEQUENCE [LARGE SCALE GENOMIC DNA]</scope>
    <source>
        <strain evidence="3 4">CBS 13917</strain>
    </source>
</reference>
<feature type="compositionally biased region" description="Polar residues" evidence="1">
    <location>
        <begin position="78"/>
        <end position="87"/>
    </location>
</feature>